<evidence type="ECO:0000313" key="2">
    <source>
        <dbReference type="EMBL" id="AKB85213.1"/>
    </source>
</evidence>
<dbReference type="HOGENOM" id="CLU_144816_1_1_2"/>
<reference evidence="2 3" key="1">
    <citation type="submission" date="2014-07" db="EMBL/GenBank/DDBJ databases">
        <title>Methanogenic archaea and the global carbon cycle.</title>
        <authorList>
            <person name="Henriksen J.R."/>
            <person name="Luke J."/>
            <person name="Reinhart S."/>
            <person name="Benedict M.N."/>
            <person name="Youngblut N.D."/>
            <person name="Metcalf M.E."/>
            <person name="Whitaker R.J."/>
            <person name="Metcalf W.W."/>
        </authorList>
    </citation>
    <scope>NUCLEOTIDE SEQUENCE [LARGE SCALE GENOMIC DNA]</scope>
    <source>
        <strain evidence="2 3">MM1</strain>
    </source>
</reference>
<dbReference type="KEGG" id="mmet:MCMEM_1160"/>
<organism evidence="2 3">
    <name type="scientific">Methanococcoides methylutens MM1</name>
    <dbReference type="NCBI Taxonomy" id="1434104"/>
    <lineage>
        <taxon>Archaea</taxon>
        <taxon>Methanobacteriati</taxon>
        <taxon>Methanobacteriota</taxon>
        <taxon>Stenosarchaea group</taxon>
        <taxon>Methanomicrobia</taxon>
        <taxon>Methanosarcinales</taxon>
        <taxon>Methanosarcinaceae</taxon>
        <taxon>Methanococcoides</taxon>
    </lineage>
</organism>
<dbReference type="PIRSF" id="PIRSF003203">
    <property type="entry name" value="AzlD"/>
    <property type="match status" value="1"/>
</dbReference>
<proteinExistence type="predicted"/>
<protein>
    <submittedName>
        <fullName evidence="2">Branched-chain amino acid transport protein</fullName>
    </submittedName>
</protein>
<sequence length="115" mass="12859">MTEDPVHLLIITAVVALATFGTRAVPFVFFNNRAPPEILSTIEKNLPPMILLLLVIYCLKDVQWLSVPYGVPEIFTIAAVTGLHLWKRNAMLSIFTGTGLYMLLVQLDVFRIVFG</sequence>
<feature type="transmembrane region" description="Helical" evidence="1">
    <location>
        <begin position="6"/>
        <end position="30"/>
    </location>
</feature>
<accession>A0A0E3SS13</accession>
<dbReference type="RefSeq" id="WP_048205338.1">
    <property type="nucleotide sequence ID" value="NZ_CP009518.1"/>
</dbReference>
<gene>
    <name evidence="2" type="ORF">MCMEM_1160</name>
</gene>
<feature type="transmembrane region" description="Helical" evidence="1">
    <location>
        <begin position="50"/>
        <end position="71"/>
    </location>
</feature>
<evidence type="ECO:0000313" key="3">
    <source>
        <dbReference type="Proteomes" id="UP000033048"/>
    </source>
</evidence>
<dbReference type="PATRIC" id="fig|1434104.5.peg.1269"/>
<keyword evidence="3" id="KW-1185">Reference proteome</keyword>
<feature type="transmembrane region" description="Helical" evidence="1">
    <location>
        <begin position="91"/>
        <end position="114"/>
    </location>
</feature>
<dbReference type="GeneID" id="24893699"/>
<dbReference type="OrthoDB" id="141217at2157"/>
<dbReference type="STRING" id="1434104.MCMEM_1160"/>
<keyword evidence="1" id="KW-0812">Transmembrane</keyword>
<keyword evidence="1" id="KW-1133">Transmembrane helix</keyword>
<keyword evidence="1" id="KW-0472">Membrane</keyword>
<name>A0A0E3SS13_METMT</name>
<dbReference type="EMBL" id="CP009518">
    <property type="protein sequence ID" value="AKB85213.1"/>
    <property type="molecule type" value="Genomic_DNA"/>
</dbReference>
<dbReference type="InterPro" id="IPR008407">
    <property type="entry name" value="Brnchd-chn_aa_trnsp_AzlD"/>
</dbReference>
<dbReference type="AlphaFoldDB" id="A0A0E3SS13"/>
<dbReference type="Proteomes" id="UP000033048">
    <property type="component" value="Chromosome"/>
</dbReference>
<evidence type="ECO:0000256" key="1">
    <source>
        <dbReference type="SAM" id="Phobius"/>
    </source>
</evidence>
<dbReference type="Pfam" id="PF05437">
    <property type="entry name" value="AzlD"/>
    <property type="match status" value="1"/>
</dbReference>